<keyword evidence="1" id="KW-0472">Membrane</keyword>
<name>A0AA96WG58_9CYAN</name>
<sequence>MQQENQLTHHHVTAPKPAAIAGIVFSILLTISLVLMLRSMPTDLRDNGMWLISNGKALLLGLNLVPFAGIAFLWFIGVVRDWLGSNEDQFISTVFLGSGLLFVAMMFVLSAIAGSTIFLYIHQADRSIASTYYTFGQTITNEILNAYMLKMAGVFMISTSTLLNRTRSIPKALALVGYVLAAILLFRISHVDHLIWIALVFPLWVLLISVYMLMQNYRGTSVPSRF</sequence>
<keyword evidence="1" id="KW-1133">Transmembrane helix</keyword>
<dbReference type="AlphaFoldDB" id="A0AA96WG58"/>
<evidence type="ECO:0000313" key="2">
    <source>
        <dbReference type="EMBL" id="WNZ24005.1"/>
    </source>
</evidence>
<evidence type="ECO:0000256" key="1">
    <source>
        <dbReference type="SAM" id="Phobius"/>
    </source>
</evidence>
<evidence type="ECO:0008006" key="3">
    <source>
        <dbReference type="Google" id="ProtNLM"/>
    </source>
</evidence>
<reference evidence="2" key="1">
    <citation type="submission" date="2020-05" db="EMBL/GenBank/DDBJ databases">
        <authorList>
            <person name="Zhu T."/>
            <person name="Keshari N."/>
            <person name="Lu X."/>
        </authorList>
    </citation>
    <scope>NUCLEOTIDE SEQUENCE</scope>
    <source>
        <strain evidence="2">NK1-12</strain>
    </source>
</reference>
<feature type="transmembrane region" description="Helical" evidence="1">
    <location>
        <begin position="194"/>
        <end position="214"/>
    </location>
</feature>
<feature type="transmembrane region" description="Helical" evidence="1">
    <location>
        <begin position="18"/>
        <end position="37"/>
    </location>
</feature>
<proteinExistence type="predicted"/>
<dbReference type="RefSeq" id="WP_316429559.1">
    <property type="nucleotide sequence ID" value="NZ_CP053586.1"/>
</dbReference>
<accession>A0AA96WG58</accession>
<dbReference type="EMBL" id="CP053586">
    <property type="protein sequence ID" value="WNZ24005.1"/>
    <property type="molecule type" value="Genomic_DNA"/>
</dbReference>
<gene>
    <name evidence="2" type="ORF">HJG54_14830</name>
</gene>
<feature type="transmembrane region" description="Helical" evidence="1">
    <location>
        <begin position="172"/>
        <end position="188"/>
    </location>
</feature>
<feature type="transmembrane region" description="Helical" evidence="1">
    <location>
        <begin position="99"/>
        <end position="121"/>
    </location>
</feature>
<organism evidence="2">
    <name type="scientific">Leptolyngbya sp. NK1-12</name>
    <dbReference type="NCBI Taxonomy" id="2547451"/>
    <lineage>
        <taxon>Bacteria</taxon>
        <taxon>Bacillati</taxon>
        <taxon>Cyanobacteriota</taxon>
        <taxon>Cyanophyceae</taxon>
        <taxon>Leptolyngbyales</taxon>
        <taxon>Leptolyngbyaceae</taxon>
        <taxon>Leptolyngbya group</taxon>
        <taxon>Leptolyngbya</taxon>
    </lineage>
</organism>
<keyword evidence="1" id="KW-0812">Transmembrane</keyword>
<feature type="transmembrane region" description="Helical" evidence="1">
    <location>
        <begin position="57"/>
        <end position="79"/>
    </location>
</feature>
<protein>
    <recommendedName>
        <fullName evidence="3">DUF4386 family protein</fullName>
    </recommendedName>
</protein>